<dbReference type="EMBL" id="LR778301">
    <property type="protein sequence ID" value="CAB1367649.1"/>
    <property type="molecule type" value="Genomic_DNA"/>
</dbReference>
<keyword evidence="5" id="KW-1185">Reference proteome</keyword>
<dbReference type="GO" id="GO:0003700">
    <property type="term" value="F:DNA-binding transcription factor activity"/>
    <property type="evidence" value="ECO:0007669"/>
    <property type="project" value="InterPro"/>
</dbReference>
<dbReference type="PROSITE" id="PS50995">
    <property type="entry name" value="HTH_MARR_2"/>
    <property type="match status" value="1"/>
</dbReference>
<name>A0A6S6XXS4_9PROT</name>
<dbReference type="SUPFAM" id="SSF46785">
    <property type="entry name" value="Winged helix' DNA-binding domain"/>
    <property type="match status" value="1"/>
</dbReference>
<dbReference type="RefSeq" id="WP_145770575.1">
    <property type="nucleotide sequence ID" value="NZ_LR778301.1"/>
</dbReference>
<dbReference type="AlphaFoldDB" id="A0A6S6XXS4"/>
<organism evidence="4 5">
    <name type="scientific">Denitratisoma oestradiolicum</name>
    <dbReference type="NCBI Taxonomy" id="311182"/>
    <lineage>
        <taxon>Bacteria</taxon>
        <taxon>Pseudomonadati</taxon>
        <taxon>Pseudomonadota</taxon>
        <taxon>Betaproteobacteria</taxon>
        <taxon>Nitrosomonadales</taxon>
        <taxon>Sterolibacteriaceae</taxon>
        <taxon>Denitratisoma</taxon>
    </lineage>
</organism>
<dbReference type="InterPro" id="IPR036388">
    <property type="entry name" value="WH-like_DNA-bd_sf"/>
</dbReference>
<evidence type="ECO:0000313" key="5">
    <source>
        <dbReference type="Proteomes" id="UP000515733"/>
    </source>
</evidence>
<protein>
    <submittedName>
        <fullName evidence="4">Transcriptional regulator, MarR family</fullName>
    </submittedName>
</protein>
<evidence type="ECO:0000313" key="4">
    <source>
        <dbReference type="EMBL" id="CAB1367649.1"/>
    </source>
</evidence>
<evidence type="ECO:0000256" key="2">
    <source>
        <dbReference type="ARBA" id="ARBA00023125"/>
    </source>
</evidence>
<dbReference type="KEGG" id="doe:DENOEST_0484"/>
<dbReference type="Proteomes" id="UP000515733">
    <property type="component" value="Chromosome"/>
</dbReference>
<proteinExistence type="predicted"/>
<dbReference type="PANTHER" id="PTHR42756">
    <property type="entry name" value="TRANSCRIPTIONAL REGULATOR, MARR"/>
    <property type="match status" value="1"/>
</dbReference>
<evidence type="ECO:0000256" key="3">
    <source>
        <dbReference type="ARBA" id="ARBA00023163"/>
    </source>
</evidence>
<dbReference type="InterPro" id="IPR000835">
    <property type="entry name" value="HTH_MarR-typ"/>
</dbReference>
<accession>A0A6S6XXS4</accession>
<dbReference type="OrthoDB" id="6195716at2"/>
<reference evidence="4 5" key="1">
    <citation type="submission" date="2020-03" db="EMBL/GenBank/DDBJ databases">
        <authorList>
            <consortium name="Genoscope - CEA"/>
            <person name="William W."/>
        </authorList>
    </citation>
    <scope>NUCLEOTIDE SEQUENCE [LARGE SCALE GENOMIC DNA]</scope>
    <source>
        <strain evidence="5">DSM 16959</strain>
    </source>
</reference>
<dbReference type="GO" id="GO:0003677">
    <property type="term" value="F:DNA binding"/>
    <property type="evidence" value="ECO:0007669"/>
    <property type="project" value="UniProtKB-KW"/>
</dbReference>
<dbReference type="InterPro" id="IPR036390">
    <property type="entry name" value="WH_DNA-bd_sf"/>
</dbReference>
<evidence type="ECO:0000256" key="1">
    <source>
        <dbReference type="ARBA" id="ARBA00023015"/>
    </source>
</evidence>
<keyword evidence="3" id="KW-0804">Transcription</keyword>
<dbReference type="SMART" id="SM00347">
    <property type="entry name" value="HTH_MARR"/>
    <property type="match status" value="1"/>
</dbReference>
<dbReference type="PRINTS" id="PR00598">
    <property type="entry name" value="HTHMARR"/>
</dbReference>
<dbReference type="PANTHER" id="PTHR42756:SF1">
    <property type="entry name" value="TRANSCRIPTIONAL REPRESSOR OF EMRAB OPERON"/>
    <property type="match status" value="1"/>
</dbReference>
<dbReference type="Gene3D" id="1.10.10.10">
    <property type="entry name" value="Winged helix-like DNA-binding domain superfamily/Winged helix DNA-binding domain"/>
    <property type="match status" value="1"/>
</dbReference>
<dbReference type="Pfam" id="PF12802">
    <property type="entry name" value="MarR_2"/>
    <property type="match status" value="1"/>
</dbReference>
<keyword evidence="1" id="KW-0805">Transcription regulation</keyword>
<sequence>MATTSENEMGIEHYATENYQMGESVLYLMSVARNRCLCALDANMTELGLTTAQLGILKLVQDGSDDTAAELCRRYNMDPGSMARMLDKLDEKGLIQRERSSEDRRIVRIALTDAGRALCEQGITAAVKTLNQSVRNFSEEELDTFKNALRRIIANME</sequence>
<gene>
    <name evidence="4" type="ORF">DENOEST_0484</name>
</gene>
<keyword evidence="2" id="KW-0238">DNA-binding</keyword>